<sequence>MLEQFIRHIREKNLLDTEKRYLLAISGGLDSVCLAKLLKLGGIPFAMAHCNFGLRGEESNEDEAFVRSLASEWGVEVFVNKMETKAFAAEKGISTQMAARDLRYQWFGELAKEHHMDGILVAHHADDQLETILLNLLRGTGIDGIFGMAEVRGNIIRPLLTFDRAQLEGFAAKEKLAWREDSSNAKSDYKRNFLRNEVLPLIKKFDPMALENLSQSFTRLKDGGKAFFYLYEQWLNEHLVREGDFQCLPAKVLENVPGQKSLLFYWLREFGFNASQMDDLLTSISLGESGKSFFSEGYLVNLDREYIYLGEKSKETLPTQIDKTDFGFEVGDNYYDLMVLREMDELDNNPHNAMLDRDKLKFPLLLRKWEEGDKFRPLGMRKFKKISDFLIDLKVPLIQKRKVRVLCTANGEIAWVMGYRVDDRFKLTSATNTVLYIKQK</sequence>
<evidence type="ECO:0000313" key="11">
    <source>
        <dbReference type="Proteomes" id="UP001589654"/>
    </source>
</evidence>
<evidence type="ECO:0000259" key="9">
    <source>
        <dbReference type="SMART" id="SM00977"/>
    </source>
</evidence>
<evidence type="ECO:0000256" key="1">
    <source>
        <dbReference type="ARBA" id="ARBA00004496"/>
    </source>
</evidence>
<feature type="binding site" evidence="8">
    <location>
        <begin position="26"/>
        <end position="31"/>
    </location>
    <ligand>
        <name>ATP</name>
        <dbReference type="ChEBI" id="CHEBI:30616"/>
    </ligand>
</feature>
<accession>A0ABV5J7K5</accession>
<dbReference type="SUPFAM" id="SSF56037">
    <property type="entry name" value="PheT/TilS domain"/>
    <property type="match status" value="1"/>
</dbReference>
<dbReference type="GO" id="GO:0032267">
    <property type="term" value="F:tRNA(Ile)-lysidine synthase activity"/>
    <property type="evidence" value="ECO:0007669"/>
    <property type="project" value="UniProtKB-EC"/>
</dbReference>
<organism evidence="10 11">
    <name type="scientific">Echinicola jeungdonensis</name>
    <dbReference type="NCBI Taxonomy" id="709343"/>
    <lineage>
        <taxon>Bacteria</taxon>
        <taxon>Pseudomonadati</taxon>
        <taxon>Bacteroidota</taxon>
        <taxon>Cytophagia</taxon>
        <taxon>Cytophagales</taxon>
        <taxon>Cyclobacteriaceae</taxon>
        <taxon>Echinicola</taxon>
    </lineage>
</organism>
<dbReference type="NCBIfam" id="TIGR02433">
    <property type="entry name" value="lysidine_TilS_C"/>
    <property type="match status" value="1"/>
</dbReference>
<dbReference type="EMBL" id="JBHMEW010000064">
    <property type="protein sequence ID" value="MFB9212811.1"/>
    <property type="molecule type" value="Genomic_DNA"/>
</dbReference>
<dbReference type="Pfam" id="PF01171">
    <property type="entry name" value="ATP_bind_3"/>
    <property type="match status" value="1"/>
</dbReference>
<evidence type="ECO:0000256" key="4">
    <source>
        <dbReference type="ARBA" id="ARBA00022694"/>
    </source>
</evidence>
<dbReference type="HAMAP" id="MF_01161">
    <property type="entry name" value="tRNA_Ile_lys_synt"/>
    <property type="match status" value="1"/>
</dbReference>
<keyword evidence="3 8" id="KW-0436">Ligase</keyword>
<dbReference type="Proteomes" id="UP001589654">
    <property type="component" value="Unassembled WGS sequence"/>
</dbReference>
<dbReference type="NCBIfam" id="TIGR02432">
    <property type="entry name" value="lysidine_TilS_N"/>
    <property type="match status" value="1"/>
</dbReference>
<evidence type="ECO:0000256" key="2">
    <source>
        <dbReference type="ARBA" id="ARBA00022490"/>
    </source>
</evidence>
<comment type="domain">
    <text evidence="8">The N-terminal region contains the highly conserved SGGXDS motif, predicted to be a P-loop motif involved in ATP binding.</text>
</comment>
<dbReference type="RefSeq" id="WP_290248166.1">
    <property type="nucleotide sequence ID" value="NZ_JAUFQT010000001.1"/>
</dbReference>
<dbReference type="InterPro" id="IPR012795">
    <property type="entry name" value="tRNA_Ile_lys_synt_N"/>
</dbReference>
<protein>
    <recommendedName>
        <fullName evidence="8">tRNA(Ile)-lysidine synthase</fullName>
        <ecNumber evidence="8">6.3.4.19</ecNumber>
    </recommendedName>
    <alternativeName>
        <fullName evidence="8">tRNA(Ile)-2-lysyl-cytidine synthase</fullName>
    </alternativeName>
    <alternativeName>
        <fullName evidence="8">tRNA(Ile)-lysidine synthetase</fullName>
    </alternativeName>
</protein>
<dbReference type="CDD" id="cd01992">
    <property type="entry name" value="TilS_N"/>
    <property type="match status" value="1"/>
</dbReference>
<dbReference type="Pfam" id="PF11734">
    <property type="entry name" value="TilS_C"/>
    <property type="match status" value="1"/>
</dbReference>
<dbReference type="InterPro" id="IPR012094">
    <property type="entry name" value="tRNA_Ile_lys_synt"/>
</dbReference>
<comment type="subcellular location">
    <subcellularLocation>
        <location evidence="1 8">Cytoplasm</location>
    </subcellularLocation>
</comment>
<evidence type="ECO:0000256" key="7">
    <source>
        <dbReference type="ARBA" id="ARBA00048539"/>
    </source>
</evidence>
<evidence type="ECO:0000256" key="8">
    <source>
        <dbReference type="HAMAP-Rule" id="MF_01161"/>
    </source>
</evidence>
<dbReference type="Gene3D" id="3.40.50.620">
    <property type="entry name" value="HUPs"/>
    <property type="match status" value="1"/>
</dbReference>
<dbReference type="PANTHER" id="PTHR43033:SF1">
    <property type="entry name" value="TRNA(ILE)-LYSIDINE SYNTHASE-RELATED"/>
    <property type="match status" value="1"/>
</dbReference>
<evidence type="ECO:0000256" key="5">
    <source>
        <dbReference type="ARBA" id="ARBA00022741"/>
    </source>
</evidence>
<gene>
    <name evidence="8 10" type="primary">tilS</name>
    <name evidence="10" type="ORF">ACFFUR_13430</name>
</gene>
<evidence type="ECO:0000256" key="6">
    <source>
        <dbReference type="ARBA" id="ARBA00022840"/>
    </source>
</evidence>
<keyword evidence="2 8" id="KW-0963">Cytoplasm</keyword>
<comment type="similarity">
    <text evidence="8">Belongs to the tRNA(Ile)-lysidine synthase family.</text>
</comment>
<keyword evidence="11" id="KW-1185">Reference proteome</keyword>
<feature type="domain" description="Lysidine-tRNA(Ile) synthetase C-terminal" evidence="9">
    <location>
        <begin position="364"/>
        <end position="437"/>
    </location>
</feature>
<keyword evidence="4 8" id="KW-0819">tRNA processing</keyword>
<dbReference type="PANTHER" id="PTHR43033">
    <property type="entry name" value="TRNA(ILE)-LYSIDINE SYNTHASE-RELATED"/>
    <property type="match status" value="1"/>
</dbReference>
<dbReference type="SUPFAM" id="SSF52402">
    <property type="entry name" value="Adenine nucleotide alpha hydrolases-like"/>
    <property type="match status" value="1"/>
</dbReference>
<evidence type="ECO:0000313" key="10">
    <source>
        <dbReference type="EMBL" id="MFB9212811.1"/>
    </source>
</evidence>
<keyword evidence="5 8" id="KW-0547">Nucleotide-binding</keyword>
<keyword evidence="6 8" id="KW-0067">ATP-binding</keyword>
<dbReference type="InterPro" id="IPR011063">
    <property type="entry name" value="TilS/TtcA_N"/>
</dbReference>
<comment type="caution">
    <text evidence="10">The sequence shown here is derived from an EMBL/GenBank/DDBJ whole genome shotgun (WGS) entry which is preliminary data.</text>
</comment>
<comment type="catalytic activity">
    <reaction evidence="7 8">
        <text>cytidine(34) in tRNA(Ile2) + L-lysine + ATP = lysidine(34) in tRNA(Ile2) + AMP + diphosphate + H(+)</text>
        <dbReference type="Rhea" id="RHEA:43744"/>
        <dbReference type="Rhea" id="RHEA-COMP:10625"/>
        <dbReference type="Rhea" id="RHEA-COMP:10670"/>
        <dbReference type="ChEBI" id="CHEBI:15378"/>
        <dbReference type="ChEBI" id="CHEBI:30616"/>
        <dbReference type="ChEBI" id="CHEBI:32551"/>
        <dbReference type="ChEBI" id="CHEBI:33019"/>
        <dbReference type="ChEBI" id="CHEBI:82748"/>
        <dbReference type="ChEBI" id="CHEBI:83665"/>
        <dbReference type="ChEBI" id="CHEBI:456215"/>
        <dbReference type="EC" id="6.3.4.19"/>
    </reaction>
</comment>
<name>A0ABV5J7K5_9BACT</name>
<dbReference type="SMART" id="SM00977">
    <property type="entry name" value="TilS_C"/>
    <property type="match status" value="1"/>
</dbReference>
<dbReference type="EC" id="6.3.4.19" evidence="8"/>
<proteinExistence type="inferred from homology"/>
<comment type="function">
    <text evidence="8">Ligates lysine onto the cytidine present at position 34 of the AUA codon-specific tRNA(Ile) that contains the anticodon CAU, in an ATP-dependent manner. Cytidine is converted to lysidine, thus changing the amino acid specificity of the tRNA from methionine to isoleucine.</text>
</comment>
<evidence type="ECO:0000256" key="3">
    <source>
        <dbReference type="ARBA" id="ARBA00022598"/>
    </source>
</evidence>
<reference evidence="10 11" key="1">
    <citation type="submission" date="2024-09" db="EMBL/GenBank/DDBJ databases">
        <authorList>
            <person name="Sun Q."/>
            <person name="Mori K."/>
        </authorList>
    </citation>
    <scope>NUCLEOTIDE SEQUENCE [LARGE SCALE GENOMIC DNA]</scope>
    <source>
        <strain evidence="10 11">CECT 7682</strain>
    </source>
</reference>
<dbReference type="InterPro" id="IPR012796">
    <property type="entry name" value="Lysidine-tRNA-synth_C"/>
</dbReference>
<dbReference type="InterPro" id="IPR014729">
    <property type="entry name" value="Rossmann-like_a/b/a_fold"/>
</dbReference>